<sequence length="73" mass="8203">MPNCNNLRKCAGHCVWNKEFKSCGGFVINTKKCPKGYECKADLRDSVLCYLNPAVERSSMKESRTPNIIVSAF</sequence>
<evidence type="ECO:0000313" key="2">
    <source>
        <dbReference type="Proteomes" id="UP000836387"/>
    </source>
</evidence>
<dbReference type="EMBL" id="CADEHS020000178">
    <property type="protein sequence ID" value="CAG9950517.1"/>
    <property type="molecule type" value="Genomic_DNA"/>
</dbReference>
<reference evidence="1" key="2">
    <citation type="submission" date="2021-10" db="EMBL/GenBank/DDBJ databases">
        <authorList>
            <person name="Piombo E."/>
        </authorList>
    </citation>
    <scope>NUCLEOTIDE SEQUENCE</scope>
</reference>
<gene>
    <name evidence="1" type="ORF">CRV2_00019082</name>
</gene>
<organism evidence="1 2">
    <name type="scientific">Clonostachys rosea f. rosea IK726</name>
    <dbReference type="NCBI Taxonomy" id="1349383"/>
    <lineage>
        <taxon>Eukaryota</taxon>
        <taxon>Fungi</taxon>
        <taxon>Dikarya</taxon>
        <taxon>Ascomycota</taxon>
        <taxon>Pezizomycotina</taxon>
        <taxon>Sordariomycetes</taxon>
        <taxon>Hypocreomycetidae</taxon>
        <taxon>Hypocreales</taxon>
        <taxon>Bionectriaceae</taxon>
        <taxon>Clonostachys</taxon>
    </lineage>
</organism>
<reference evidence="1" key="1">
    <citation type="submission" date="2020-04" db="EMBL/GenBank/DDBJ databases">
        <authorList>
            <person name="Broberg M."/>
        </authorList>
    </citation>
    <scope>NUCLEOTIDE SEQUENCE</scope>
</reference>
<name>A0ACA9UBQ4_BIOOC</name>
<accession>A0ACA9UBQ4</accession>
<protein>
    <submittedName>
        <fullName evidence="1">Uncharacterized protein</fullName>
    </submittedName>
</protein>
<proteinExistence type="predicted"/>
<evidence type="ECO:0000313" key="1">
    <source>
        <dbReference type="EMBL" id="CAG9950517.1"/>
    </source>
</evidence>
<dbReference type="Proteomes" id="UP000836387">
    <property type="component" value="Unassembled WGS sequence"/>
</dbReference>
<keyword evidence="2" id="KW-1185">Reference proteome</keyword>
<comment type="caution">
    <text evidence="1">The sequence shown here is derived from an EMBL/GenBank/DDBJ whole genome shotgun (WGS) entry which is preliminary data.</text>
</comment>